<feature type="chain" id="PRO_5039381459" evidence="3">
    <location>
        <begin position="23"/>
        <end position="179"/>
    </location>
</feature>
<feature type="transmembrane region" description="Helical" evidence="2">
    <location>
        <begin position="158"/>
        <end position="175"/>
    </location>
</feature>
<keyword evidence="2" id="KW-0472">Membrane</keyword>
<evidence type="ECO:0000313" key="4">
    <source>
        <dbReference type="EMBL" id="KAG7469181.1"/>
    </source>
</evidence>
<gene>
    <name evidence="4" type="ORF">MATL_G00126330</name>
</gene>
<feature type="region of interest" description="Disordered" evidence="1">
    <location>
        <begin position="84"/>
        <end position="120"/>
    </location>
</feature>
<keyword evidence="2" id="KW-1133">Transmembrane helix</keyword>
<feature type="signal peptide" evidence="3">
    <location>
        <begin position="1"/>
        <end position="22"/>
    </location>
</feature>
<dbReference type="Proteomes" id="UP001046870">
    <property type="component" value="Chromosome 10"/>
</dbReference>
<protein>
    <submittedName>
        <fullName evidence="4">Uncharacterized protein</fullName>
    </submittedName>
</protein>
<evidence type="ECO:0000256" key="3">
    <source>
        <dbReference type="SAM" id="SignalP"/>
    </source>
</evidence>
<dbReference type="AlphaFoldDB" id="A0A9D3PVH5"/>
<keyword evidence="2" id="KW-0812">Transmembrane</keyword>
<comment type="caution">
    <text evidence="4">The sequence shown here is derived from an EMBL/GenBank/DDBJ whole genome shotgun (WGS) entry which is preliminary data.</text>
</comment>
<keyword evidence="3" id="KW-0732">Signal</keyword>
<organism evidence="4 5">
    <name type="scientific">Megalops atlanticus</name>
    <name type="common">Tarpon</name>
    <name type="synonym">Clupea gigantea</name>
    <dbReference type="NCBI Taxonomy" id="7932"/>
    <lineage>
        <taxon>Eukaryota</taxon>
        <taxon>Metazoa</taxon>
        <taxon>Chordata</taxon>
        <taxon>Craniata</taxon>
        <taxon>Vertebrata</taxon>
        <taxon>Euteleostomi</taxon>
        <taxon>Actinopterygii</taxon>
        <taxon>Neopterygii</taxon>
        <taxon>Teleostei</taxon>
        <taxon>Elopiformes</taxon>
        <taxon>Megalopidae</taxon>
        <taxon>Megalops</taxon>
    </lineage>
</organism>
<sequence>MQLLQLWCSIIGPVLWMAGALAEKRIQTFSCEPTECFEVMGSEDPACTPSNPTAICNISGPFVKWNSNKPSNCLCDQPDPSIIADKRAKDQNSMSFENESTSMKNPDEQAATEVPEKTSTNTAMEQAWKEQTATEVPGETNTNTTMGQPLSPEQICAIAIPVVFVGIIIAVVILYKTCR</sequence>
<evidence type="ECO:0000256" key="1">
    <source>
        <dbReference type="SAM" id="MobiDB-lite"/>
    </source>
</evidence>
<evidence type="ECO:0000256" key="2">
    <source>
        <dbReference type="SAM" id="Phobius"/>
    </source>
</evidence>
<proteinExistence type="predicted"/>
<keyword evidence="5" id="KW-1185">Reference proteome</keyword>
<reference evidence="4" key="1">
    <citation type="submission" date="2021-01" db="EMBL/GenBank/DDBJ databases">
        <authorList>
            <person name="Zahm M."/>
            <person name="Roques C."/>
            <person name="Cabau C."/>
            <person name="Klopp C."/>
            <person name="Donnadieu C."/>
            <person name="Jouanno E."/>
            <person name="Lampietro C."/>
            <person name="Louis A."/>
            <person name="Herpin A."/>
            <person name="Echchiki A."/>
            <person name="Berthelot C."/>
            <person name="Parey E."/>
            <person name="Roest-Crollius H."/>
            <person name="Braasch I."/>
            <person name="Postlethwait J."/>
            <person name="Bobe J."/>
            <person name="Montfort J."/>
            <person name="Bouchez O."/>
            <person name="Begum T."/>
            <person name="Mejri S."/>
            <person name="Adams A."/>
            <person name="Chen W.-J."/>
            <person name="Guiguen Y."/>
        </authorList>
    </citation>
    <scope>NUCLEOTIDE SEQUENCE</scope>
    <source>
        <strain evidence="4">YG-15Mar2019-1</strain>
        <tissue evidence="4">Brain</tissue>
    </source>
</reference>
<evidence type="ECO:0000313" key="5">
    <source>
        <dbReference type="Proteomes" id="UP001046870"/>
    </source>
</evidence>
<name>A0A9D3PVH5_MEGAT</name>
<dbReference type="EMBL" id="JAFDVH010000010">
    <property type="protein sequence ID" value="KAG7469181.1"/>
    <property type="molecule type" value="Genomic_DNA"/>
</dbReference>
<feature type="compositionally biased region" description="Polar residues" evidence="1">
    <location>
        <begin position="91"/>
        <end position="104"/>
    </location>
</feature>
<accession>A0A9D3PVH5</accession>